<dbReference type="SUPFAM" id="SSF81321">
    <property type="entry name" value="Family A G protein-coupled receptor-like"/>
    <property type="match status" value="1"/>
</dbReference>
<keyword evidence="3 5" id="KW-1133">Transmembrane helix</keyword>
<comment type="caution">
    <text evidence="7">The sequence shown here is derived from an EMBL/GenBank/DDBJ whole genome shotgun (WGS) entry which is preliminary data.</text>
</comment>
<evidence type="ECO:0000256" key="3">
    <source>
        <dbReference type="ARBA" id="ARBA00022989"/>
    </source>
</evidence>
<keyword evidence="7" id="KW-0675">Receptor</keyword>
<dbReference type="Proteomes" id="UP000762676">
    <property type="component" value="Unassembled WGS sequence"/>
</dbReference>
<evidence type="ECO:0000259" key="6">
    <source>
        <dbReference type="PROSITE" id="PS50262"/>
    </source>
</evidence>
<organism evidence="7 8">
    <name type="scientific">Elysia marginata</name>
    <dbReference type="NCBI Taxonomy" id="1093978"/>
    <lineage>
        <taxon>Eukaryota</taxon>
        <taxon>Metazoa</taxon>
        <taxon>Spiralia</taxon>
        <taxon>Lophotrochozoa</taxon>
        <taxon>Mollusca</taxon>
        <taxon>Gastropoda</taxon>
        <taxon>Heterobranchia</taxon>
        <taxon>Euthyneura</taxon>
        <taxon>Panpulmonata</taxon>
        <taxon>Sacoglossa</taxon>
        <taxon>Placobranchoidea</taxon>
        <taxon>Plakobranchidae</taxon>
        <taxon>Elysia</taxon>
    </lineage>
</organism>
<dbReference type="EMBL" id="BMAT01009160">
    <property type="protein sequence ID" value="GFR99893.1"/>
    <property type="molecule type" value="Genomic_DNA"/>
</dbReference>
<feature type="transmembrane region" description="Helical" evidence="5">
    <location>
        <begin position="20"/>
        <end position="44"/>
    </location>
</feature>
<feature type="transmembrane region" description="Helical" evidence="5">
    <location>
        <begin position="65"/>
        <end position="87"/>
    </location>
</feature>
<dbReference type="InterPro" id="IPR017452">
    <property type="entry name" value="GPCR_Rhodpsn_7TM"/>
</dbReference>
<dbReference type="PROSITE" id="PS50262">
    <property type="entry name" value="G_PROTEIN_RECEP_F1_2"/>
    <property type="match status" value="1"/>
</dbReference>
<evidence type="ECO:0000256" key="1">
    <source>
        <dbReference type="ARBA" id="ARBA00004370"/>
    </source>
</evidence>
<evidence type="ECO:0000256" key="2">
    <source>
        <dbReference type="ARBA" id="ARBA00022692"/>
    </source>
</evidence>
<dbReference type="PANTHER" id="PTHR46641:SF2">
    <property type="entry name" value="FMRFAMIDE RECEPTOR"/>
    <property type="match status" value="1"/>
</dbReference>
<dbReference type="AlphaFoldDB" id="A0AAV4HNW6"/>
<feature type="transmembrane region" description="Helical" evidence="5">
    <location>
        <begin position="149"/>
        <end position="176"/>
    </location>
</feature>
<sequence>MLTYNSSAPTEVTKDPTSEAALWLGTVLLKYCLNTSLALCAVVNNTINMIVFCRLGITTGINQNFLLLSVSDSLYGIIQTILCGGLIGNELGWWTSRLLPSSFYKLGFTISSVPHFASIILTTVIAIIRCYSVVMPLKVKVNLTPRRQLAIILLPFCIYIGFSSNVFFCLGLTWHFNSVMNFSQLTLTPCREFSGRQRLLDFCRSLLLYTAFTTVAVCLVVLLLALKHSSRFKGKKSSASANNRRDIQVIKTVILVSAIFVFCNLPAMAVAFMRQMWPSFKLRGQLGRSFQLALLYLETNTLVNACSNILVFYSSSSLYRKAFHGMFHHVEKNP</sequence>
<reference evidence="7 8" key="1">
    <citation type="journal article" date="2021" name="Elife">
        <title>Chloroplast acquisition without the gene transfer in kleptoplastic sea slugs, Plakobranchus ocellatus.</title>
        <authorList>
            <person name="Maeda T."/>
            <person name="Takahashi S."/>
            <person name="Yoshida T."/>
            <person name="Shimamura S."/>
            <person name="Takaki Y."/>
            <person name="Nagai Y."/>
            <person name="Toyoda A."/>
            <person name="Suzuki Y."/>
            <person name="Arimoto A."/>
            <person name="Ishii H."/>
            <person name="Satoh N."/>
            <person name="Nishiyama T."/>
            <person name="Hasebe M."/>
            <person name="Maruyama T."/>
            <person name="Minagawa J."/>
            <person name="Obokata J."/>
            <person name="Shigenobu S."/>
        </authorList>
    </citation>
    <scope>NUCLEOTIDE SEQUENCE [LARGE SCALE GENOMIC DNA]</scope>
</reference>
<gene>
    <name evidence="7" type="ORF">ElyMa_004539800</name>
</gene>
<evidence type="ECO:0000313" key="8">
    <source>
        <dbReference type="Proteomes" id="UP000762676"/>
    </source>
</evidence>
<feature type="transmembrane region" description="Helical" evidence="5">
    <location>
        <begin position="206"/>
        <end position="226"/>
    </location>
</feature>
<feature type="transmembrane region" description="Helical" evidence="5">
    <location>
        <begin position="293"/>
        <end position="313"/>
    </location>
</feature>
<dbReference type="PANTHER" id="PTHR46641">
    <property type="entry name" value="FMRFAMIDE RECEPTOR-RELATED"/>
    <property type="match status" value="1"/>
</dbReference>
<comment type="subcellular location">
    <subcellularLocation>
        <location evidence="1">Membrane</location>
    </subcellularLocation>
</comment>
<accession>A0AAV4HNW6</accession>
<dbReference type="Gene3D" id="1.20.1070.10">
    <property type="entry name" value="Rhodopsin 7-helix transmembrane proteins"/>
    <property type="match status" value="1"/>
</dbReference>
<feature type="transmembrane region" description="Helical" evidence="5">
    <location>
        <begin position="107"/>
        <end position="128"/>
    </location>
</feature>
<keyword evidence="2 5" id="KW-0812">Transmembrane</keyword>
<feature type="domain" description="G-protein coupled receptors family 1 profile" evidence="6">
    <location>
        <begin position="44"/>
        <end position="312"/>
    </location>
</feature>
<protein>
    <submittedName>
        <fullName evidence="7">Chemosensory receptor A</fullName>
    </submittedName>
</protein>
<dbReference type="GO" id="GO:0016020">
    <property type="term" value="C:membrane"/>
    <property type="evidence" value="ECO:0007669"/>
    <property type="project" value="UniProtKB-SubCell"/>
</dbReference>
<feature type="transmembrane region" description="Helical" evidence="5">
    <location>
        <begin position="253"/>
        <end position="273"/>
    </location>
</feature>
<dbReference type="InterPro" id="IPR052954">
    <property type="entry name" value="GPCR-Ligand_Int"/>
</dbReference>
<name>A0AAV4HNW6_9GAST</name>
<keyword evidence="8" id="KW-1185">Reference proteome</keyword>
<keyword evidence="4 5" id="KW-0472">Membrane</keyword>
<dbReference type="InterPro" id="IPR000276">
    <property type="entry name" value="GPCR_Rhodpsn"/>
</dbReference>
<dbReference type="GO" id="GO:0004930">
    <property type="term" value="F:G protein-coupled receptor activity"/>
    <property type="evidence" value="ECO:0007669"/>
    <property type="project" value="InterPro"/>
</dbReference>
<proteinExistence type="predicted"/>
<evidence type="ECO:0000313" key="7">
    <source>
        <dbReference type="EMBL" id="GFR99893.1"/>
    </source>
</evidence>
<dbReference type="Pfam" id="PF00001">
    <property type="entry name" value="7tm_1"/>
    <property type="match status" value="1"/>
</dbReference>
<evidence type="ECO:0000256" key="4">
    <source>
        <dbReference type="ARBA" id="ARBA00023136"/>
    </source>
</evidence>
<evidence type="ECO:0000256" key="5">
    <source>
        <dbReference type="SAM" id="Phobius"/>
    </source>
</evidence>